<evidence type="ECO:0000256" key="1">
    <source>
        <dbReference type="SAM" id="MobiDB-lite"/>
    </source>
</evidence>
<dbReference type="EMBL" id="JBGBPQ010000004">
    <property type="protein sequence ID" value="KAL1525250.1"/>
    <property type="molecule type" value="Genomic_DNA"/>
</dbReference>
<accession>A0AB34JX57</accession>
<keyword evidence="4" id="KW-1185">Reference proteome</keyword>
<evidence type="ECO:0000313" key="2">
    <source>
        <dbReference type="EMBL" id="KAL1500110.1"/>
    </source>
</evidence>
<reference evidence="3 4" key="1">
    <citation type="journal article" date="2024" name="Science">
        <title>Giant polyketide synthase enzymes in the biosynthesis of giant marine polyether toxins.</title>
        <authorList>
            <person name="Fallon T.R."/>
            <person name="Shende V.V."/>
            <person name="Wierzbicki I.H."/>
            <person name="Pendleton A.L."/>
            <person name="Watervoot N.F."/>
            <person name="Auber R.P."/>
            <person name="Gonzalez D.J."/>
            <person name="Wisecaver J.H."/>
            <person name="Moore B.S."/>
        </authorList>
    </citation>
    <scope>NUCLEOTIDE SEQUENCE [LARGE SCALE GENOMIC DNA]</scope>
    <source>
        <strain evidence="3 4">12B1</strain>
    </source>
</reference>
<protein>
    <submittedName>
        <fullName evidence="3">Uncharacterized protein</fullName>
    </submittedName>
</protein>
<evidence type="ECO:0000313" key="3">
    <source>
        <dbReference type="EMBL" id="KAL1525250.1"/>
    </source>
</evidence>
<name>A0AB34JX57_PRYPA</name>
<proteinExistence type="predicted"/>
<organism evidence="3 4">
    <name type="scientific">Prymnesium parvum</name>
    <name type="common">Toxic golden alga</name>
    <dbReference type="NCBI Taxonomy" id="97485"/>
    <lineage>
        <taxon>Eukaryota</taxon>
        <taxon>Haptista</taxon>
        <taxon>Haptophyta</taxon>
        <taxon>Prymnesiophyceae</taxon>
        <taxon>Prymnesiales</taxon>
        <taxon>Prymnesiaceae</taxon>
        <taxon>Prymnesium</taxon>
    </lineage>
</organism>
<evidence type="ECO:0000313" key="4">
    <source>
        <dbReference type="Proteomes" id="UP001515480"/>
    </source>
</evidence>
<dbReference type="EMBL" id="JBGBPQ010000024">
    <property type="protein sequence ID" value="KAL1500110.1"/>
    <property type="molecule type" value="Genomic_DNA"/>
</dbReference>
<gene>
    <name evidence="2" type="ORF">AB1Y20_012783</name>
    <name evidence="3" type="ORF">AB1Y20_020115</name>
</gene>
<comment type="caution">
    <text evidence="3">The sequence shown here is derived from an EMBL/GenBank/DDBJ whole genome shotgun (WGS) entry which is preliminary data.</text>
</comment>
<sequence length="134" mass="14275">MLQKLALVRGVAADDLVTARATASCPRFFPPLLRSAYSPSFFSPPGRSTSSLRLFPQPRSPPLPSASLSASSLKLALRLFPPPHRSTSSPPSSPPRFLARACTPIVRAGMLCTFPLPPHDSSAPCALVRHSMNG</sequence>
<dbReference type="Proteomes" id="UP001515480">
    <property type="component" value="Unassembled WGS sequence"/>
</dbReference>
<feature type="region of interest" description="Disordered" evidence="1">
    <location>
        <begin position="43"/>
        <end position="67"/>
    </location>
</feature>
<dbReference type="AlphaFoldDB" id="A0AB34JX57"/>